<sequence>MASARSRSKPAQGAREAGPRGICVGGPSAELTSEPHIALSRLHSPGYIESVASRGGRSEARLAINFAYILVHFGRVLHLDLHRFSRFNLHLITPLSLLTQFVSRRKRTLVERFACSQQQQPQGQIGSSRLYAANPSIRFRMGGVSLVSSNSSGNELVDCSLSAM</sequence>
<accession>A0A8T1TQR0</accession>
<dbReference type="EMBL" id="JAENGZ010002139">
    <property type="protein sequence ID" value="KAG6944727.1"/>
    <property type="molecule type" value="Genomic_DNA"/>
</dbReference>
<gene>
    <name evidence="2" type="ORF">JG687_00017690</name>
</gene>
<dbReference type="OrthoDB" id="146537at2759"/>
<evidence type="ECO:0000313" key="3">
    <source>
        <dbReference type="Proteomes" id="UP000688947"/>
    </source>
</evidence>
<comment type="caution">
    <text evidence="2">The sequence shown here is derived from an EMBL/GenBank/DDBJ whole genome shotgun (WGS) entry which is preliminary data.</text>
</comment>
<protein>
    <submittedName>
        <fullName evidence="2">Uncharacterized protein</fullName>
    </submittedName>
</protein>
<feature type="region of interest" description="Disordered" evidence="1">
    <location>
        <begin position="1"/>
        <end position="22"/>
    </location>
</feature>
<dbReference type="Proteomes" id="UP000688947">
    <property type="component" value="Unassembled WGS sequence"/>
</dbReference>
<proteinExistence type="predicted"/>
<name>A0A8T1TQR0_9STRA</name>
<reference evidence="2" key="1">
    <citation type="submission" date="2021-01" db="EMBL/GenBank/DDBJ databases">
        <title>Phytophthora aleatoria, a newly-described species from Pinus radiata is distinct from Phytophthora cactorum isolates based on comparative genomics.</title>
        <authorList>
            <person name="Mcdougal R."/>
            <person name="Panda P."/>
            <person name="Williams N."/>
            <person name="Studholme D.J."/>
        </authorList>
    </citation>
    <scope>NUCLEOTIDE SEQUENCE</scope>
    <source>
        <strain evidence="2">NZFS 3830</strain>
    </source>
</reference>
<dbReference type="AlphaFoldDB" id="A0A8T1TQR0"/>
<evidence type="ECO:0000313" key="2">
    <source>
        <dbReference type="EMBL" id="KAG6944727.1"/>
    </source>
</evidence>
<evidence type="ECO:0000256" key="1">
    <source>
        <dbReference type="SAM" id="MobiDB-lite"/>
    </source>
</evidence>
<organism evidence="2 3">
    <name type="scientific">Phytophthora cactorum</name>
    <dbReference type="NCBI Taxonomy" id="29920"/>
    <lineage>
        <taxon>Eukaryota</taxon>
        <taxon>Sar</taxon>
        <taxon>Stramenopiles</taxon>
        <taxon>Oomycota</taxon>
        <taxon>Peronosporomycetes</taxon>
        <taxon>Peronosporales</taxon>
        <taxon>Peronosporaceae</taxon>
        <taxon>Phytophthora</taxon>
    </lineage>
</organism>